<sequence length="223" mass="25193">MPASLSLDLLRIYSVLQTTYLCGEKSIIYPLFVCTFNNKSEDGVIFMKNYVLVLMAVCYSVSIQAQVKMDSLVVGVNPDFVQTNTVNYFNGDGPDNFKNSLETDVNVYLSKKFLIWRRSLQGAFKNEKEGVSSELPIGDTREIVNFELDDNLIIEMPFEAFFENGEYVGVKIVFGHAIEAEKTAIIFKNDETVQIVFTIIGIDESHNFHIQGHICNPLDTECD</sequence>
<keyword evidence="2" id="KW-1185">Reference proteome</keyword>
<evidence type="ECO:0000313" key="2">
    <source>
        <dbReference type="Proteomes" id="UP001139125"/>
    </source>
</evidence>
<organism evidence="1 2">
    <name type="scientific">Gracilimonas sediminicola</name>
    <dbReference type="NCBI Taxonomy" id="2952158"/>
    <lineage>
        <taxon>Bacteria</taxon>
        <taxon>Pseudomonadati</taxon>
        <taxon>Balneolota</taxon>
        <taxon>Balneolia</taxon>
        <taxon>Balneolales</taxon>
        <taxon>Balneolaceae</taxon>
        <taxon>Gracilimonas</taxon>
    </lineage>
</organism>
<dbReference type="Proteomes" id="UP001139125">
    <property type="component" value="Unassembled WGS sequence"/>
</dbReference>
<protein>
    <submittedName>
        <fullName evidence="1">Uncharacterized protein</fullName>
    </submittedName>
</protein>
<dbReference type="RefSeq" id="WP_255135496.1">
    <property type="nucleotide sequence ID" value="NZ_JANDBC010000003.1"/>
</dbReference>
<accession>A0A9X2L587</accession>
<gene>
    <name evidence="1" type="ORF">NM125_13500</name>
</gene>
<proteinExistence type="predicted"/>
<name>A0A9X2L587_9BACT</name>
<dbReference type="AlphaFoldDB" id="A0A9X2L587"/>
<dbReference type="EMBL" id="JANDBC010000003">
    <property type="protein sequence ID" value="MCP9292598.1"/>
    <property type="molecule type" value="Genomic_DNA"/>
</dbReference>
<reference evidence="1" key="1">
    <citation type="submission" date="2022-06" db="EMBL/GenBank/DDBJ databases">
        <title>Gracilimonas sp. CAU 1638 isolated from sea sediment.</title>
        <authorList>
            <person name="Kim W."/>
        </authorList>
    </citation>
    <scope>NUCLEOTIDE SEQUENCE</scope>
    <source>
        <strain evidence="1">CAU 1638</strain>
    </source>
</reference>
<comment type="caution">
    <text evidence="1">The sequence shown here is derived from an EMBL/GenBank/DDBJ whole genome shotgun (WGS) entry which is preliminary data.</text>
</comment>
<evidence type="ECO:0000313" key="1">
    <source>
        <dbReference type="EMBL" id="MCP9292598.1"/>
    </source>
</evidence>